<accession>A0A933L070</accession>
<dbReference type="Proteomes" id="UP000782610">
    <property type="component" value="Unassembled WGS sequence"/>
</dbReference>
<organism evidence="1 2">
    <name type="scientific">Devosia nanyangense</name>
    <dbReference type="NCBI Taxonomy" id="1228055"/>
    <lineage>
        <taxon>Bacteria</taxon>
        <taxon>Pseudomonadati</taxon>
        <taxon>Pseudomonadota</taxon>
        <taxon>Alphaproteobacteria</taxon>
        <taxon>Hyphomicrobiales</taxon>
        <taxon>Devosiaceae</taxon>
        <taxon>Devosia</taxon>
    </lineage>
</organism>
<sequence>MIDRIALLRRPDAATSVLESELLAEKAASLGHHGRLVEKAMAALRAFDAAPGEAEERKRLVRKAAHEVWAFFVQRELCGFRDQKEAIKQYGIPGEVLARLGAIER</sequence>
<comment type="caution">
    <text evidence="1">The sequence shown here is derived from an EMBL/GenBank/DDBJ whole genome shotgun (WGS) entry which is preliminary data.</text>
</comment>
<evidence type="ECO:0000313" key="1">
    <source>
        <dbReference type="EMBL" id="MBI4920343.1"/>
    </source>
</evidence>
<gene>
    <name evidence="1" type="ORF">HY834_01215</name>
</gene>
<dbReference type="InterPro" id="IPR046606">
    <property type="entry name" value="DUF6665"/>
</dbReference>
<dbReference type="EMBL" id="JACRAF010000004">
    <property type="protein sequence ID" value="MBI4920343.1"/>
    <property type="molecule type" value="Genomic_DNA"/>
</dbReference>
<evidence type="ECO:0000313" key="2">
    <source>
        <dbReference type="Proteomes" id="UP000782610"/>
    </source>
</evidence>
<dbReference type="AlphaFoldDB" id="A0A933L070"/>
<protein>
    <submittedName>
        <fullName evidence="1">Uncharacterized protein</fullName>
    </submittedName>
</protein>
<reference evidence="1" key="1">
    <citation type="submission" date="2020-07" db="EMBL/GenBank/DDBJ databases">
        <title>Huge and variable diversity of episymbiotic CPR bacteria and DPANN archaea in groundwater ecosystems.</title>
        <authorList>
            <person name="He C.Y."/>
            <person name="Keren R."/>
            <person name="Whittaker M."/>
            <person name="Farag I.F."/>
            <person name="Doudna J."/>
            <person name="Cate J.H.D."/>
            <person name="Banfield J.F."/>
        </authorList>
    </citation>
    <scope>NUCLEOTIDE SEQUENCE</scope>
    <source>
        <strain evidence="1">NC_groundwater_1586_Pr3_B-0.1um_66_15</strain>
    </source>
</reference>
<dbReference type="Pfam" id="PF20370">
    <property type="entry name" value="DUF6665"/>
    <property type="match status" value="1"/>
</dbReference>
<name>A0A933L070_9HYPH</name>
<proteinExistence type="predicted"/>